<name>A0ABW5R786_9BACL</name>
<evidence type="ECO:0000313" key="9">
    <source>
        <dbReference type="EMBL" id="MFD2670952.1"/>
    </source>
</evidence>
<dbReference type="PANTHER" id="PTHR23513">
    <property type="entry name" value="INTEGRAL MEMBRANE EFFLUX PROTEIN-RELATED"/>
    <property type="match status" value="1"/>
</dbReference>
<feature type="transmembrane region" description="Helical" evidence="7">
    <location>
        <begin position="117"/>
        <end position="136"/>
    </location>
</feature>
<dbReference type="Proteomes" id="UP001597497">
    <property type="component" value="Unassembled WGS sequence"/>
</dbReference>
<keyword evidence="10" id="KW-1185">Reference proteome</keyword>
<evidence type="ECO:0000256" key="6">
    <source>
        <dbReference type="ARBA" id="ARBA00023136"/>
    </source>
</evidence>
<keyword evidence="5 7" id="KW-1133">Transmembrane helix</keyword>
<protein>
    <submittedName>
        <fullName evidence="9">MFS transporter</fullName>
    </submittedName>
</protein>
<proteinExistence type="predicted"/>
<feature type="transmembrane region" description="Helical" evidence="7">
    <location>
        <begin position="362"/>
        <end position="384"/>
    </location>
</feature>
<feature type="transmembrane region" description="Helical" evidence="7">
    <location>
        <begin position="273"/>
        <end position="291"/>
    </location>
</feature>
<reference evidence="10" key="1">
    <citation type="journal article" date="2019" name="Int. J. Syst. Evol. Microbiol.">
        <title>The Global Catalogue of Microorganisms (GCM) 10K type strain sequencing project: providing services to taxonomists for standard genome sequencing and annotation.</title>
        <authorList>
            <consortium name="The Broad Institute Genomics Platform"/>
            <consortium name="The Broad Institute Genome Sequencing Center for Infectious Disease"/>
            <person name="Wu L."/>
            <person name="Ma J."/>
        </authorList>
    </citation>
    <scope>NUCLEOTIDE SEQUENCE [LARGE SCALE GENOMIC DNA]</scope>
    <source>
        <strain evidence="10">KCTC 33676</strain>
    </source>
</reference>
<evidence type="ECO:0000256" key="3">
    <source>
        <dbReference type="ARBA" id="ARBA00022475"/>
    </source>
</evidence>
<comment type="subcellular location">
    <subcellularLocation>
        <location evidence="1">Cell membrane</location>
        <topology evidence="1">Multi-pass membrane protein</topology>
    </subcellularLocation>
</comment>
<keyword evidence="2" id="KW-0813">Transport</keyword>
<accession>A0ABW5R786</accession>
<feature type="domain" description="Major facilitator superfamily (MFS) profile" evidence="8">
    <location>
        <begin position="237"/>
        <end position="419"/>
    </location>
</feature>
<feature type="transmembrane region" description="Helical" evidence="7">
    <location>
        <begin position="328"/>
        <end position="350"/>
    </location>
</feature>
<dbReference type="Pfam" id="PF05977">
    <property type="entry name" value="MFS_3"/>
    <property type="match status" value="1"/>
</dbReference>
<dbReference type="EMBL" id="JBHUMM010000007">
    <property type="protein sequence ID" value="MFD2670952.1"/>
    <property type="molecule type" value="Genomic_DNA"/>
</dbReference>
<gene>
    <name evidence="9" type="ORF">ACFSUC_04930</name>
</gene>
<dbReference type="InterPro" id="IPR010290">
    <property type="entry name" value="TM_effector"/>
</dbReference>
<feature type="transmembrane region" description="Helical" evidence="7">
    <location>
        <begin position="157"/>
        <end position="181"/>
    </location>
</feature>
<feature type="transmembrane region" description="Helical" evidence="7">
    <location>
        <begin position="90"/>
        <end position="111"/>
    </location>
</feature>
<dbReference type="RefSeq" id="WP_379928374.1">
    <property type="nucleotide sequence ID" value="NZ_JBHUMM010000007.1"/>
</dbReference>
<comment type="caution">
    <text evidence="9">The sequence shown here is derived from an EMBL/GenBank/DDBJ whole genome shotgun (WGS) entry which is preliminary data.</text>
</comment>
<evidence type="ECO:0000256" key="5">
    <source>
        <dbReference type="ARBA" id="ARBA00022989"/>
    </source>
</evidence>
<keyword evidence="3" id="KW-1003">Cell membrane</keyword>
<feature type="transmembrane region" description="Helical" evidence="7">
    <location>
        <begin position="390"/>
        <end position="412"/>
    </location>
</feature>
<dbReference type="InterPro" id="IPR036259">
    <property type="entry name" value="MFS_trans_sf"/>
</dbReference>
<feature type="transmembrane region" description="Helical" evidence="7">
    <location>
        <begin position="27"/>
        <end position="51"/>
    </location>
</feature>
<organism evidence="9 10">
    <name type="scientific">Marinicrinis sediminis</name>
    <dbReference type="NCBI Taxonomy" id="1652465"/>
    <lineage>
        <taxon>Bacteria</taxon>
        <taxon>Bacillati</taxon>
        <taxon>Bacillota</taxon>
        <taxon>Bacilli</taxon>
        <taxon>Bacillales</taxon>
        <taxon>Paenibacillaceae</taxon>
    </lineage>
</organism>
<evidence type="ECO:0000256" key="1">
    <source>
        <dbReference type="ARBA" id="ARBA00004651"/>
    </source>
</evidence>
<evidence type="ECO:0000259" key="8">
    <source>
        <dbReference type="PROSITE" id="PS50850"/>
    </source>
</evidence>
<dbReference type="PROSITE" id="PS50850">
    <property type="entry name" value="MFS"/>
    <property type="match status" value="1"/>
</dbReference>
<sequence>MEANLSMQPNRQVLSHPSLWKNKTFKWILLGYIFSVLGDRFHSVAISFWVLKETGSARLMSIVLLIHISMSLFFGAFAGTIADRTDRRKLMYRMDFIRVLFVVGIACMLLFPFQEFRFGVIILLISLTAFAGLFQAPASQASLINIVGKDQIQKATGALSFADNIAGITGLSMAGFVVAALGGASAIFIDALTFLISGLCVLAAGKFPSPIHQNKERKSFLSDLKEGIQYIFKNRFVRCVALINPLLILFYLTSLLLIQVLAVKEWRVSSIEFGMLEACVPLGYMLGAFMIMRIDQRLRKRGWLILGSMALLGPLFIAISFVQSVWVGLFFVLCHGFIFSYCTLLVMVIIRLKVEESIQGRVFATLGSITSVVPPLGLIIAPFFADAYSASSVLGVTGILFFIVALCFLLWLKPVRQFE</sequence>
<evidence type="ECO:0000256" key="4">
    <source>
        <dbReference type="ARBA" id="ARBA00022692"/>
    </source>
</evidence>
<dbReference type="SUPFAM" id="SSF103473">
    <property type="entry name" value="MFS general substrate transporter"/>
    <property type="match status" value="1"/>
</dbReference>
<evidence type="ECO:0000256" key="7">
    <source>
        <dbReference type="SAM" id="Phobius"/>
    </source>
</evidence>
<dbReference type="PANTHER" id="PTHR23513:SF6">
    <property type="entry name" value="MAJOR FACILITATOR SUPERFAMILY ASSOCIATED DOMAIN-CONTAINING PROTEIN"/>
    <property type="match status" value="1"/>
</dbReference>
<dbReference type="Gene3D" id="1.20.1250.20">
    <property type="entry name" value="MFS general substrate transporter like domains"/>
    <property type="match status" value="1"/>
</dbReference>
<feature type="transmembrane region" description="Helical" evidence="7">
    <location>
        <begin position="57"/>
        <end position="78"/>
    </location>
</feature>
<keyword evidence="4 7" id="KW-0812">Transmembrane</keyword>
<evidence type="ECO:0000313" key="10">
    <source>
        <dbReference type="Proteomes" id="UP001597497"/>
    </source>
</evidence>
<dbReference type="InterPro" id="IPR020846">
    <property type="entry name" value="MFS_dom"/>
</dbReference>
<feature type="transmembrane region" description="Helical" evidence="7">
    <location>
        <begin position="303"/>
        <end position="322"/>
    </location>
</feature>
<feature type="transmembrane region" description="Helical" evidence="7">
    <location>
        <begin position="187"/>
        <end position="207"/>
    </location>
</feature>
<dbReference type="CDD" id="cd06173">
    <property type="entry name" value="MFS_MefA_like"/>
    <property type="match status" value="1"/>
</dbReference>
<keyword evidence="6 7" id="KW-0472">Membrane</keyword>
<feature type="transmembrane region" description="Helical" evidence="7">
    <location>
        <begin position="239"/>
        <end position="261"/>
    </location>
</feature>
<evidence type="ECO:0000256" key="2">
    <source>
        <dbReference type="ARBA" id="ARBA00022448"/>
    </source>
</evidence>